<dbReference type="GO" id="GO:0046982">
    <property type="term" value="F:protein heterodimerization activity"/>
    <property type="evidence" value="ECO:0007669"/>
    <property type="project" value="InterPro"/>
</dbReference>
<dbReference type="EMBL" id="SDRB02000115">
    <property type="protein sequence ID" value="THG23838.1"/>
    <property type="molecule type" value="Genomic_DNA"/>
</dbReference>
<keyword evidence="3" id="KW-1185">Reference proteome</keyword>
<dbReference type="SUPFAM" id="SSF47113">
    <property type="entry name" value="Histone-fold"/>
    <property type="match status" value="1"/>
</dbReference>
<sequence length="216" mass="24564">MDLKNSNEFSGEEEASSTPQGGQMHNFMSMPSYSLPRNLPPHQVFLQPIELQQQLQTIQLQFKQLKELVKPAAGDVQRMSKCMKLRQLQSTCGELTIRAWLHTQENRRRTLHGCDIARAIRNSSLLDFLVDVVRELDDDHPHQVTRYCLPDLSDLSNLSDLLLQLSMSNNLAKSGGSFMELTSYLYLAGDSFLELTSYPFPVRRFLYGTDKLSVPG</sequence>
<dbReference type="Proteomes" id="UP000306102">
    <property type="component" value="Unassembled WGS sequence"/>
</dbReference>
<dbReference type="STRING" id="542762.A0A4S4F2X5"/>
<dbReference type="Gene3D" id="1.10.20.10">
    <property type="entry name" value="Histone, subunit A"/>
    <property type="match status" value="1"/>
</dbReference>
<evidence type="ECO:0000313" key="2">
    <source>
        <dbReference type="EMBL" id="THG23838.1"/>
    </source>
</evidence>
<evidence type="ECO:0000313" key="3">
    <source>
        <dbReference type="Proteomes" id="UP000306102"/>
    </source>
</evidence>
<dbReference type="AlphaFoldDB" id="A0A4S4F2X5"/>
<protein>
    <recommendedName>
        <fullName evidence="4">Histone H2A/H2B/H3 domain-containing protein</fullName>
    </recommendedName>
</protein>
<organism evidence="2 3">
    <name type="scientific">Camellia sinensis var. sinensis</name>
    <name type="common">China tea</name>
    <dbReference type="NCBI Taxonomy" id="542762"/>
    <lineage>
        <taxon>Eukaryota</taxon>
        <taxon>Viridiplantae</taxon>
        <taxon>Streptophyta</taxon>
        <taxon>Embryophyta</taxon>
        <taxon>Tracheophyta</taxon>
        <taxon>Spermatophyta</taxon>
        <taxon>Magnoliopsida</taxon>
        <taxon>eudicotyledons</taxon>
        <taxon>Gunneridae</taxon>
        <taxon>Pentapetalae</taxon>
        <taxon>asterids</taxon>
        <taxon>Ericales</taxon>
        <taxon>Theaceae</taxon>
        <taxon>Camellia</taxon>
    </lineage>
</organism>
<evidence type="ECO:0008006" key="4">
    <source>
        <dbReference type="Google" id="ProtNLM"/>
    </source>
</evidence>
<accession>A0A4S4F2X5</accession>
<feature type="region of interest" description="Disordered" evidence="1">
    <location>
        <begin position="1"/>
        <end position="33"/>
    </location>
</feature>
<dbReference type="InterPro" id="IPR009072">
    <property type="entry name" value="Histone-fold"/>
</dbReference>
<gene>
    <name evidence="2" type="ORF">TEA_022538</name>
</gene>
<evidence type="ECO:0000256" key="1">
    <source>
        <dbReference type="SAM" id="MobiDB-lite"/>
    </source>
</evidence>
<comment type="caution">
    <text evidence="2">The sequence shown here is derived from an EMBL/GenBank/DDBJ whole genome shotgun (WGS) entry which is preliminary data.</text>
</comment>
<name>A0A4S4F2X5_CAMSN</name>
<reference evidence="2 3" key="1">
    <citation type="journal article" date="2018" name="Proc. Natl. Acad. Sci. U.S.A.">
        <title>Draft genome sequence of Camellia sinensis var. sinensis provides insights into the evolution of the tea genome and tea quality.</title>
        <authorList>
            <person name="Wei C."/>
            <person name="Yang H."/>
            <person name="Wang S."/>
            <person name="Zhao J."/>
            <person name="Liu C."/>
            <person name="Gao L."/>
            <person name="Xia E."/>
            <person name="Lu Y."/>
            <person name="Tai Y."/>
            <person name="She G."/>
            <person name="Sun J."/>
            <person name="Cao H."/>
            <person name="Tong W."/>
            <person name="Gao Q."/>
            <person name="Li Y."/>
            <person name="Deng W."/>
            <person name="Jiang X."/>
            <person name="Wang W."/>
            <person name="Chen Q."/>
            <person name="Zhang S."/>
            <person name="Li H."/>
            <person name="Wu J."/>
            <person name="Wang P."/>
            <person name="Li P."/>
            <person name="Shi C."/>
            <person name="Zheng F."/>
            <person name="Jian J."/>
            <person name="Huang B."/>
            <person name="Shan D."/>
            <person name="Shi M."/>
            <person name="Fang C."/>
            <person name="Yue Y."/>
            <person name="Li F."/>
            <person name="Li D."/>
            <person name="Wei S."/>
            <person name="Han B."/>
            <person name="Jiang C."/>
            <person name="Yin Y."/>
            <person name="Xia T."/>
            <person name="Zhang Z."/>
            <person name="Bennetzen J.L."/>
            <person name="Zhao S."/>
            <person name="Wan X."/>
        </authorList>
    </citation>
    <scope>NUCLEOTIDE SEQUENCE [LARGE SCALE GENOMIC DNA]</scope>
    <source>
        <strain evidence="3">cv. Shuchazao</strain>
        <tissue evidence="2">Leaf</tissue>
    </source>
</reference>
<proteinExistence type="predicted"/>